<reference evidence="2 3" key="1">
    <citation type="journal article" date="2017" name="Antonie Van Leeuwenhoek">
        <title>Rhizobium rhizosphaerae sp. nov., a novel species isolated from rice rhizosphere.</title>
        <authorList>
            <person name="Zhao J.J."/>
            <person name="Zhang J."/>
            <person name="Zhang R.J."/>
            <person name="Zhang C.W."/>
            <person name="Yin H.Q."/>
            <person name="Zhang X.X."/>
        </authorList>
    </citation>
    <scope>NUCLEOTIDE SEQUENCE [LARGE SCALE GENOMIC DNA]</scope>
    <source>
        <strain evidence="2 3">E3</strain>
    </source>
</reference>
<accession>K6YRN7</accession>
<protein>
    <submittedName>
        <fullName evidence="2">Nodulation protein N</fullName>
    </submittedName>
</protein>
<dbReference type="InterPro" id="IPR039375">
    <property type="entry name" value="NodN-like"/>
</dbReference>
<proteinExistence type="predicted"/>
<dbReference type="PANTHER" id="PTHR42993:SF1">
    <property type="entry name" value="MAOC-LIKE DEHYDRATASE DOMAIN-CONTAINING PROTEIN"/>
    <property type="match status" value="1"/>
</dbReference>
<comment type="caution">
    <text evidence="2">The sequence shown here is derived from an EMBL/GenBank/DDBJ whole genome shotgun (WGS) entry which is preliminary data.</text>
</comment>
<gene>
    <name evidence="2" type="primary">nodN</name>
    <name evidence="2" type="ORF">GLIP_1344</name>
</gene>
<dbReference type="SUPFAM" id="SSF54637">
    <property type="entry name" value="Thioesterase/thiol ester dehydrase-isomerase"/>
    <property type="match status" value="1"/>
</dbReference>
<keyword evidence="3" id="KW-1185">Reference proteome</keyword>
<dbReference type="Pfam" id="PF01575">
    <property type="entry name" value="MaoC_dehydratas"/>
    <property type="match status" value="1"/>
</dbReference>
<dbReference type="RefSeq" id="WP_008843801.1">
    <property type="nucleotide sequence ID" value="NZ_BAEN01000030.1"/>
</dbReference>
<dbReference type="AlphaFoldDB" id="K6YRN7"/>
<feature type="domain" description="MaoC-like" evidence="1">
    <location>
        <begin position="15"/>
        <end position="131"/>
    </location>
</feature>
<dbReference type="CDD" id="cd03450">
    <property type="entry name" value="NodN"/>
    <property type="match status" value="1"/>
</dbReference>
<name>K6YRN7_9ALTE</name>
<organism evidence="2 3">
    <name type="scientific">Aliiglaciecola lipolytica E3</name>
    <dbReference type="NCBI Taxonomy" id="1127673"/>
    <lineage>
        <taxon>Bacteria</taxon>
        <taxon>Pseudomonadati</taxon>
        <taxon>Pseudomonadota</taxon>
        <taxon>Gammaproteobacteria</taxon>
        <taxon>Alteromonadales</taxon>
        <taxon>Alteromonadaceae</taxon>
        <taxon>Aliiglaciecola</taxon>
    </lineage>
</organism>
<sequence length="153" mass="16960">MANQVFTNKEELLDATGSQLGTTDWITIEQDRINMFAESTGDHQWIHVNPDKAAKGPFGACIAHGYLTLSLVNYFLPQLMEVKNISMGVNYGCDKIRFPNIVKVGSRIRGAGEIIKVEQIKDAIQVTARISIEVADQQRPACVADTISRFSFT</sequence>
<dbReference type="Proteomes" id="UP000006334">
    <property type="component" value="Unassembled WGS sequence"/>
</dbReference>
<dbReference type="InterPro" id="IPR002539">
    <property type="entry name" value="MaoC-like_dom"/>
</dbReference>
<dbReference type="EMBL" id="BAEN01000030">
    <property type="protein sequence ID" value="GAC13985.1"/>
    <property type="molecule type" value="Genomic_DNA"/>
</dbReference>
<evidence type="ECO:0000313" key="3">
    <source>
        <dbReference type="Proteomes" id="UP000006334"/>
    </source>
</evidence>
<dbReference type="OrthoDB" id="9801735at2"/>
<evidence type="ECO:0000313" key="2">
    <source>
        <dbReference type="EMBL" id="GAC13985.1"/>
    </source>
</evidence>
<dbReference type="InterPro" id="IPR029069">
    <property type="entry name" value="HotDog_dom_sf"/>
</dbReference>
<evidence type="ECO:0000259" key="1">
    <source>
        <dbReference type="Pfam" id="PF01575"/>
    </source>
</evidence>
<dbReference type="Gene3D" id="3.10.129.10">
    <property type="entry name" value="Hotdog Thioesterase"/>
    <property type="match status" value="1"/>
</dbReference>
<dbReference type="eggNOG" id="COG2030">
    <property type="taxonomic scope" value="Bacteria"/>
</dbReference>
<dbReference type="PANTHER" id="PTHR42993">
    <property type="entry name" value="MAOC-LIKE DEHYDRATASE DOMAIN-CONTAINING PROTEIN"/>
    <property type="match status" value="1"/>
</dbReference>
<dbReference type="STRING" id="1127673.GLIP_1344"/>